<evidence type="ECO:0000313" key="2">
    <source>
        <dbReference type="EMBL" id="KAF7350802.1"/>
    </source>
</evidence>
<protein>
    <recommendedName>
        <fullName evidence="4">Fe2OG dioxygenase domain-containing protein</fullName>
    </recommendedName>
</protein>
<reference evidence="2" key="1">
    <citation type="submission" date="2020-05" db="EMBL/GenBank/DDBJ databases">
        <title>Mycena genomes resolve the evolution of fungal bioluminescence.</title>
        <authorList>
            <person name="Tsai I.J."/>
        </authorList>
    </citation>
    <scope>NUCLEOTIDE SEQUENCE</scope>
    <source>
        <strain evidence="2">160909Yilan</strain>
    </source>
</reference>
<sequence>MATITYAPPPGPPPHLIQYAPPPGPPPQMYAPPPGPPQLYAPPPIECKNTNDPLPLAPVPQTKVLLTSRARGVFLQAMHDIAEGLELPELDAFDEMSKEARGMPERGSPRAASLLRLFRYVRPEAASGEGKGGKRVVAEAHKDLGILTLVVGASPGLDAHDAAGRWISVEDAPPFASSQRLTATLLVGQSLTYLTGGLFAAGTHCVSVLPPPSSAPEDAYRYSLVFALRPAPAARISTSVFSVSPLVPEFPPERLVAPPETGKGGAANGTGSGGESNFPKCRMEGQTGAELMRAISGKHWNVNVAKEVREEQKRKLGMSKEGKEAKQASAGEKTEGGGKDEEVVALGAESRLG</sequence>
<dbReference type="AlphaFoldDB" id="A0A8H7CWI8"/>
<name>A0A8H7CWI8_9AGAR</name>
<dbReference type="OrthoDB" id="288590at2759"/>
<dbReference type="Gene3D" id="2.60.120.330">
    <property type="entry name" value="B-lactam Antibiotic, Isopenicillin N Synthase, Chain"/>
    <property type="match status" value="1"/>
</dbReference>
<dbReference type="SUPFAM" id="SSF51197">
    <property type="entry name" value="Clavaminate synthase-like"/>
    <property type="match status" value="1"/>
</dbReference>
<organism evidence="2 3">
    <name type="scientific">Mycena sanguinolenta</name>
    <dbReference type="NCBI Taxonomy" id="230812"/>
    <lineage>
        <taxon>Eukaryota</taxon>
        <taxon>Fungi</taxon>
        <taxon>Dikarya</taxon>
        <taxon>Basidiomycota</taxon>
        <taxon>Agaricomycotina</taxon>
        <taxon>Agaricomycetes</taxon>
        <taxon>Agaricomycetidae</taxon>
        <taxon>Agaricales</taxon>
        <taxon>Marasmiineae</taxon>
        <taxon>Mycenaceae</taxon>
        <taxon>Mycena</taxon>
    </lineage>
</organism>
<gene>
    <name evidence="2" type="ORF">MSAN_01641800</name>
</gene>
<feature type="region of interest" description="Disordered" evidence="1">
    <location>
        <begin position="1"/>
        <end position="35"/>
    </location>
</feature>
<evidence type="ECO:0000313" key="3">
    <source>
        <dbReference type="Proteomes" id="UP000623467"/>
    </source>
</evidence>
<proteinExistence type="predicted"/>
<evidence type="ECO:0000256" key="1">
    <source>
        <dbReference type="SAM" id="MobiDB-lite"/>
    </source>
</evidence>
<feature type="compositionally biased region" description="Basic and acidic residues" evidence="1">
    <location>
        <begin position="311"/>
        <end position="342"/>
    </location>
</feature>
<comment type="caution">
    <text evidence="2">The sequence shown here is derived from an EMBL/GenBank/DDBJ whole genome shotgun (WGS) entry which is preliminary data.</text>
</comment>
<dbReference type="InterPro" id="IPR027443">
    <property type="entry name" value="IPNS-like_sf"/>
</dbReference>
<keyword evidence="3" id="KW-1185">Reference proteome</keyword>
<feature type="compositionally biased region" description="Pro residues" evidence="1">
    <location>
        <begin position="7"/>
        <end position="35"/>
    </location>
</feature>
<feature type="region of interest" description="Disordered" evidence="1">
    <location>
        <begin position="259"/>
        <end position="280"/>
    </location>
</feature>
<dbReference type="EMBL" id="JACAZH010000014">
    <property type="protein sequence ID" value="KAF7350802.1"/>
    <property type="molecule type" value="Genomic_DNA"/>
</dbReference>
<feature type="region of interest" description="Disordered" evidence="1">
    <location>
        <begin position="311"/>
        <end position="353"/>
    </location>
</feature>
<accession>A0A8H7CWI8</accession>
<feature type="compositionally biased region" description="Gly residues" evidence="1">
    <location>
        <begin position="262"/>
        <end position="274"/>
    </location>
</feature>
<dbReference type="Proteomes" id="UP000623467">
    <property type="component" value="Unassembled WGS sequence"/>
</dbReference>
<evidence type="ECO:0008006" key="4">
    <source>
        <dbReference type="Google" id="ProtNLM"/>
    </source>
</evidence>